<dbReference type="InterPro" id="IPR051199">
    <property type="entry name" value="LPS_LOS_Heptosyltrfase"/>
</dbReference>
<proteinExistence type="predicted"/>
<sequence>MKNQSSAKKTLLVIRMSALGDVAMTIPVIYSFAREYPDWQVKVLTQEFFSRLFIDRPVNISFIIASPSGRHRGIIGLFRLINEIRKEGICAVADFHNVLRSWIIDGAMLLSGHSVRMVRKDRRGRRQLTHRKEGEAPVPQRSYILRYFDVLERLGLPAKEHFTSIFPHRQPYRAEEEPVPVIGIAPFARYSTKTYPLEMMEQVVSTLSGRGYKIFLFGSRGHEETVLKGWQDRYNGVTAVAGNFILEKELELMSILDLMISMDSANMHMAALAGTRVLSVWGGTTPECGFLGWGQKEEDAVCLHLPCQPCTIAGSKECHLNHFDCMKKITCESICKKITDLVE</sequence>
<protein>
    <submittedName>
        <fullName evidence="4">Glycosyltransferase family 9 protein</fullName>
    </submittedName>
</protein>
<gene>
    <name evidence="4" type="ORF">IAC94_04065</name>
</gene>
<keyword evidence="3" id="KW-1133">Transmembrane helix</keyword>
<evidence type="ECO:0000313" key="4">
    <source>
        <dbReference type="EMBL" id="HIR62684.1"/>
    </source>
</evidence>
<evidence type="ECO:0000256" key="2">
    <source>
        <dbReference type="ARBA" id="ARBA00022679"/>
    </source>
</evidence>
<dbReference type="PANTHER" id="PTHR30160:SF22">
    <property type="entry name" value="LIPOPOLYSACCHARIDE CORE BIOSYNTHESIS PROTEIN"/>
    <property type="match status" value="1"/>
</dbReference>
<name>A0A9D1E0T5_9BACT</name>
<organism evidence="4 5">
    <name type="scientific">Candidatus Coprenecus avistercoris</name>
    <dbReference type="NCBI Taxonomy" id="2840730"/>
    <lineage>
        <taxon>Bacteria</taxon>
        <taxon>Pseudomonadati</taxon>
        <taxon>Bacteroidota</taxon>
        <taxon>Bacteroidia</taxon>
        <taxon>Bacteroidales</taxon>
        <taxon>Rikenellaceae</taxon>
        <taxon>Rikenellaceae incertae sedis</taxon>
        <taxon>Candidatus Coprenecus</taxon>
    </lineage>
</organism>
<keyword evidence="3" id="KW-0812">Transmembrane</keyword>
<dbReference type="GO" id="GO:0005829">
    <property type="term" value="C:cytosol"/>
    <property type="evidence" value="ECO:0007669"/>
    <property type="project" value="TreeGrafter"/>
</dbReference>
<dbReference type="SUPFAM" id="SSF53756">
    <property type="entry name" value="UDP-Glycosyltransferase/glycogen phosphorylase"/>
    <property type="match status" value="1"/>
</dbReference>
<dbReference type="Gene3D" id="3.40.50.2000">
    <property type="entry name" value="Glycogen Phosphorylase B"/>
    <property type="match status" value="2"/>
</dbReference>
<dbReference type="AlphaFoldDB" id="A0A9D1E0T5"/>
<comment type="caution">
    <text evidence="4">The sequence shown here is derived from an EMBL/GenBank/DDBJ whole genome shotgun (WGS) entry which is preliminary data.</text>
</comment>
<reference evidence="4" key="2">
    <citation type="journal article" date="2021" name="PeerJ">
        <title>Extensive microbial diversity within the chicken gut microbiome revealed by metagenomics and culture.</title>
        <authorList>
            <person name="Gilroy R."/>
            <person name="Ravi A."/>
            <person name="Getino M."/>
            <person name="Pursley I."/>
            <person name="Horton D.L."/>
            <person name="Alikhan N.F."/>
            <person name="Baker D."/>
            <person name="Gharbi K."/>
            <person name="Hall N."/>
            <person name="Watson M."/>
            <person name="Adriaenssens E.M."/>
            <person name="Foster-Nyarko E."/>
            <person name="Jarju S."/>
            <person name="Secka A."/>
            <person name="Antonio M."/>
            <person name="Oren A."/>
            <person name="Chaudhuri R.R."/>
            <person name="La Ragione R."/>
            <person name="Hildebrand F."/>
            <person name="Pallen M.J."/>
        </authorList>
    </citation>
    <scope>NUCLEOTIDE SEQUENCE</scope>
    <source>
        <strain evidence="4">ChiHjej13B12-12457</strain>
    </source>
</reference>
<evidence type="ECO:0000256" key="1">
    <source>
        <dbReference type="ARBA" id="ARBA00022676"/>
    </source>
</evidence>
<dbReference type="Pfam" id="PF01075">
    <property type="entry name" value="Glyco_transf_9"/>
    <property type="match status" value="1"/>
</dbReference>
<keyword evidence="3" id="KW-0472">Membrane</keyword>
<dbReference type="EMBL" id="DVHI01000053">
    <property type="protein sequence ID" value="HIR62684.1"/>
    <property type="molecule type" value="Genomic_DNA"/>
</dbReference>
<dbReference type="PANTHER" id="PTHR30160">
    <property type="entry name" value="TETRAACYLDISACCHARIDE 4'-KINASE-RELATED"/>
    <property type="match status" value="1"/>
</dbReference>
<dbReference type="InterPro" id="IPR002201">
    <property type="entry name" value="Glyco_trans_9"/>
</dbReference>
<accession>A0A9D1E0T5</accession>
<dbReference type="CDD" id="cd03789">
    <property type="entry name" value="GT9_LPS_heptosyltransferase"/>
    <property type="match status" value="1"/>
</dbReference>
<keyword evidence="1" id="KW-0328">Glycosyltransferase</keyword>
<evidence type="ECO:0000256" key="3">
    <source>
        <dbReference type="SAM" id="Phobius"/>
    </source>
</evidence>
<dbReference type="GO" id="GO:0008713">
    <property type="term" value="F:ADP-heptose-lipopolysaccharide heptosyltransferase activity"/>
    <property type="evidence" value="ECO:0007669"/>
    <property type="project" value="TreeGrafter"/>
</dbReference>
<reference evidence="4" key="1">
    <citation type="submission" date="2020-10" db="EMBL/GenBank/DDBJ databases">
        <authorList>
            <person name="Gilroy R."/>
        </authorList>
    </citation>
    <scope>NUCLEOTIDE SEQUENCE</scope>
    <source>
        <strain evidence="4">ChiHjej13B12-12457</strain>
    </source>
</reference>
<evidence type="ECO:0000313" key="5">
    <source>
        <dbReference type="Proteomes" id="UP000886744"/>
    </source>
</evidence>
<dbReference type="Proteomes" id="UP000886744">
    <property type="component" value="Unassembled WGS sequence"/>
</dbReference>
<keyword evidence="2" id="KW-0808">Transferase</keyword>
<feature type="transmembrane region" description="Helical" evidence="3">
    <location>
        <begin position="12"/>
        <end position="33"/>
    </location>
</feature>
<dbReference type="GO" id="GO:0009244">
    <property type="term" value="P:lipopolysaccharide core region biosynthetic process"/>
    <property type="evidence" value="ECO:0007669"/>
    <property type="project" value="TreeGrafter"/>
</dbReference>